<evidence type="ECO:0000256" key="1">
    <source>
        <dbReference type="SAM" id="MobiDB-lite"/>
    </source>
</evidence>
<dbReference type="OrthoDB" id="4845846at2759"/>
<feature type="region of interest" description="Disordered" evidence="1">
    <location>
        <begin position="1"/>
        <end position="69"/>
    </location>
</feature>
<keyword evidence="3" id="KW-1185">Reference proteome</keyword>
<organism evidence="2 3">
    <name type="scientific">Dactylonectria macrodidyma</name>
    <dbReference type="NCBI Taxonomy" id="307937"/>
    <lineage>
        <taxon>Eukaryota</taxon>
        <taxon>Fungi</taxon>
        <taxon>Dikarya</taxon>
        <taxon>Ascomycota</taxon>
        <taxon>Pezizomycotina</taxon>
        <taxon>Sordariomycetes</taxon>
        <taxon>Hypocreomycetidae</taxon>
        <taxon>Hypocreales</taxon>
        <taxon>Nectriaceae</taxon>
        <taxon>Dactylonectria</taxon>
    </lineage>
</organism>
<accession>A0A9P9D0W8</accession>
<feature type="compositionally biased region" description="Polar residues" evidence="1">
    <location>
        <begin position="1"/>
        <end position="13"/>
    </location>
</feature>
<sequence length="253" mass="28731">MSLNWSNSSQIHTPQRYDAGSLSDDESNGDLESSEDEYEDFEESEREDGLDDWMSDLTSQDTTDDSQLHESLGHEARNGPVAVSIDEFLELLFQLSFALSTEAFINGQPSTALLVYFSGILGFSSDCRRFQLAREYCLCLSGLIWIQRFILLEYALPLYSYPIIGIHRRPHMPMQRLNDARQKYMVSGSLSLLAELHSLRNFGQKPNLDISKSKDDLTNTPPGLSFVIHLDNSFESMYKDLLVQAYTSHYVSS</sequence>
<protein>
    <submittedName>
        <fullName evidence="2">Uncharacterized protein</fullName>
    </submittedName>
</protein>
<proteinExistence type="predicted"/>
<dbReference type="Proteomes" id="UP000738349">
    <property type="component" value="Unassembled WGS sequence"/>
</dbReference>
<evidence type="ECO:0000313" key="3">
    <source>
        <dbReference type="Proteomes" id="UP000738349"/>
    </source>
</evidence>
<dbReference type="EMBL" id="JAGMUV010000044">
    <property type="protein sequence ID" value="KAH7110668.1"/>
    <property type="molecule type" value="Genomic_DNA"/>
</dbReference>
<gene>
    <name evidence="2" type="ORF">EDB81DRAFT_849108</name>
</gene>
<reference evidence="2" key="1">
    <citation type="journal article" date="2021" name="Nat. Commun.">
        <title>Genetic determinants of endophytism in the Arabidopsis root mycobiome.</title>
        <authorList>
            <person name="Mesny F."/>
            <person name="Miyauchi S."/>
            <person name="Thiergart T."/>
            <person name="Pickel B."/>
            <person name="Atanasova L."/>
            <person name="Karlsson M."/>
            <person name="Huettel B."/>
            <person name="Barry K.W."/>
            <person name="Haridas S."/>
            <person name="Chen C."/>
            <person name="Bauer D."/>
            <person name="Andreopoulos W."/>
            <person name="Pangilinan J."/>
            <person name="LaButti K."/>
            <person name="Riley R."/>
            <person name="Lipzen A."/>
            <person name="Clum A."/>
            <person name="Drula E."/>
            <person name="Henrissat B."/>
            <person name="Kohler A."/>
            <person name="Grigoriev I.V."/>
            <person name="Martin F.M."/>
            <person name="Hacquard S."/>
        </authorList>
    </citation>
    <scope>NUCLEOTIDE SEQUENCE</scope>
    <source>
        <strain evidence="2">MPI-CAGE-AT-0147</strain>
    </source>
</reference>
<evidence type="ECO:0000313" key="2">
    <source>
        <dbReference type="EMBL" id="KAH7110668.1"/>
    </source>
</evidence>
<feature type="compositionally biased region" description="Acidic residues" evidence="1">
    <location>
        <begin position="23"/>
        <end position="54"/>
    </location>
</feature>
<name>A0A9P9D0W8_9HYPO</name>
<dbReference type="AlphaFoldDB" id="A0A9P9D0W8"/>
<comment type="caution">
    <text evidence="2">The sequence shown here is derived from an EMBL/GenBank/DDBJ whole genome shotgun (WGS) entry which is preliminary data.</text>
</comment>